<dbReference type="EMBL" id="FZNQ01000021">
    <property type="protein sequence ID" value="SNR61006.1"/>
    <property type="molecule type" value="Genomic_DNA"/>
</dbReference>
<proteinExistence type="predicted"/>
<reference evidence="2 3" key="1">
    <citation type="submission" date="2017-06" db="EMBL/GenBank/DDBJ databases">
        <authorList>
            <person name="Kim H.J."/>
            <person name="Triplett B.A."/>
        </authorList>
    </citation>
    <scope>NUCLEOTIDE SEQUENCE [LARGE SCALE GENOMIC DNA]</scope>
    <source>
        <strain evidence="2 3">DSM 8800</strain>
    </source>
</reference>
<sequence>MSQVVVFGGGGFIGSHLCRRLVKKHDVEIIDIDLEKVEGLRENERTTFHELDIRDAAAKEYSRGLIEEADIVIDLIAYANPQQYVDIPVDVVHLNYDTNLEIVEVCAETDTRLIQFSTCEVYGKVGARTGEDVEFDEDTSDLVMGPVDKHRWIYATAKQLLERMVHAHGLENDLDWTIVRPFNVIGPQMDYIVEDPGEGTPRVFASFMSSLLYNHPMHLIDGGQNRRAFTHILDAVNGLEAIIENYHEFNREIVNVGNPSNEVTIAELANRMRAVYQDLSPDGSLPETVEISGTEFYGEGYEDGERRVPNISKLTSVGWEPEYDLDDTLRDGISYYVDIHERPGTTPDPSFE</sequence>
<dbReference type="AlphaFoldDB" id="A0A238XPQ1"/>
<organism evidence="2 3">
    <name type="scientific">Halorubrum vacuolatum</name>
    <name type="common">Natronobacterium vacuolatum</name>
    <dbReference type="NCBI Taxonomy" id="63740"/>
    <lineage>
        <taxon>Archaea</taxon>
        <taxon>Methanobacteriati</taxon>
        <taxon>Methanobacteriota</taxon>
        <taxon>Stenosarchaea group</taxon>
        <taxon>Halobacteria</taxon>
        <taxon>Halobacteriales</taxon>
        <taxon>Haloferacaceae</taxon>
        <taxon>Halorubrum</taxon>
    </lineage>
</organism>
<dbReference type="SUPFAM" id="SSF51735">
    <property type="entry name" value="NAD(P)-binding Rossmann-fold domains"/>
    <property type="match status" value="1"/>
</dbReference>
<name>A0A238XPQ1_HALVU</name>
<dbReference type="InterPro" id="IPR001509">
    <property type="entry name" value="Epimerase_deHydtase"/>
</dbReference>
<evidence type="ECO:0000313" key="3">
    <source>
        <dbReference type="Proteomes" id="UP000198397"/>
    </source>
</evidence>
<dbReference type="RefSeq" id="WP_089385699.1">
    <property type="nucleotide sequence ID" value="NZ_FZNQ01000021.1"/>
</dbReference>
<dbReference type="OrthoDB" id="4907at2157"/>
<feature type="domain" description="NAD-dependent epimerase/dehydratase" evidence="1">
    <location>
        <begin position="4"/>
        <end position="257"/>
    </location>
</feature>
<dbReference type="NCBIfam" id="NF008872">
    <property type="entry name" value="PRK11908.1"/>
    <property type="match status" value="1"/>
</dbReference>
<dbReference type="Proteomes" id="UP000198397">
    <property type="component" value="Unassembled WGS sequence"/>
</dbReference>
<evidence type="ECO:0000313" key="2">
    <source>
        <dbReference type="EMBL" id="SNR61006.1"/>
    </source>
</evidence>
<protein>
    <submittedName>
        <fullName evidence="2">UDP-apiose/xylose synthase</fullName>
    </submittedName>
</protein>
<dbReference type="InterPro" id="IPR050177">
    <property type="entry name" value="Lipid_A_modif_metabolic_enz"/>
</dbReference>
<evidence type="ECO:0000259" key="1">
    <source>
        <dbReference type="Pfam" id="PF01370"/>
    </source>
</evidence>
<dbReference type="Pfam" id="PF01370">
    <property type="entry name" value="Epimerase"/>
    <property type="match status" value="1"/>
</dbReference>
<keyword evidence="3" id="KW-1185">Reference proteome</keyword>
<dbReference type="PANTHER" id="PTHR43245:SF13">
    <property type="entry name" value="UDP-D-APIOSE_UDP-D-XYLOSE SYNTHASE 2"/>
    <property type="match status" value="1"/>
</dbReference>
<dbReference type="InterPro" id="IPR036291">
    <property type="entry name" value="NAD(P)-bd_dom_sf"/>
</dbReference>
<dbReference type="Gene3D" id="3.40.50.720">
    <property type="entry name" value="NAD(P)-binding Rossmann-like Domain"/>
    <property type="match status" value="1"/>
</dbReference>
<dbReference type="PANTHER" id="PTHR43245">
    <property type="entry name" value="BIFUNCTIONAL POLYMYXIN RESISTANCE PROTEIN ARNA"/>
    <property type="match status" value="1"/>
</dbReference>
<accession>A0A238XPQ1</accession>
<gene>
    <name evidence="2" type="ORF">SAMN06264855_12123</name>
</gene>